<dbReference type="WBParaSite" id="BXY_0661400.1">
    <property type="protein sequence ID" value="BXY_0661400.1"/>
    <property type="gene ID" value="BXY_0661400"/>
</dbReference>
<dbReference type="EMBL" id="CAJFCV020000001">
    <property type="protein sequence ID" value="CAG9088438.1"/>
    <property type="molecule type" value="Genomic_DNA"/>
</dbReference>
<reference evidence="6" key="1">
    <citation type="submission" date="2016-11" db="UniProtKB">
        <authorList>
            <consortium name="WormBaseParasite"/>
        </authorList>
    </citation>
    <scope>IDENTIFICATION</scope>
</reference>
<dbReference type="AlphaFoldDB" id="A0A1I7S0U0"/>
<keyword evidence="5" id="KW-1185">Reference proteome</keyword>
<dbReference type="SMR" id="A0A1I7S0U0"/>
<feature type="chain" id="PRO_5035359656" evidence="1">
    <location>
        <begin position="19"/>
        <end position="197"/>
    </location>
</feature>
<name>A0A1I7S0U0_BURXY</name>
<evidence type="ECO:0000313" key="6">
    <source>
        <dbReference type="WBParaSite" id="BXY_0661400.1"/>
    </source>
</evidence>
<reference evidence="3" key="2">
    <citation type="submission" date="2020-08" db="EMBL/GenBank/DDBJ databases">
        <authorList>
            <person name="Kikuchi T."/>
        </authorList>
    </citation>
    <scope>NUCLEOTIDE SEQUENCE</scope>
    <source>
        <strain evidence="2">Ka4C1</strain>
    </source>
</reference>
<evidence type="ECO:0000313" key="2">
    <source>
        <dbReference type="EMBL" id="CAD5211499.1"/>
    </source>
</evidence>
<evidence type="ECO:0000313" key="5">
    <source>
        <dbReference type="Proteomes" id="UP000659654"/>
    </source>
</evidence>
<organism evidence="4 6">
    <name type="scientific">Bursaphelenchus xylophilus</name>
    <name type="common">Pinewood nematode worm</name>
    <name type="synonym">Aphelenchoides xylophilus</name>
    <dbReference type="NCBI Taxonomy" id="6326"/>
    <lineage>
        <taxon>Eukaryota</taxon>
        <taxon>Metazoa</taxon>
        <taxon>Ecdysozoa</taxon>
        <taxon>Nematoda</taxon>
        <taxon>Chromadorea</taxon>
        <taxon>Rhabditida</taxon>
        <taxon>Tylenchina</taxon>
        <taxon>Tylenchomorpha</taxon>
        <taxon>Aphelenchoidea</taxon>
        <taxon>Aphelenchoididae</taxon>
        <taxon>Bursaphelenchus</taxon>
    </lineage>
</organism>
<dbReference type="Proteomes" id="UP000582659">
    <property type="component" value="Unassembled WGS sequence"/>
</dbReference>
<proteinExistence type="predicted"/>
<evidence type="ECO:0000256" key="1">
    <source>
        <dbReference type="SAM" id="SignalP"/>
    </source>
</evidence>
<dbReference type="Proteomes" id="UP000095284">
    <property type="component" value="Unplaced"/>
</dbReference>
<sequence>MTFFFAFILASFVPKIDAVVYKGIQIPDLGSGIIDRSYRFENFPALIKNEDNFKEWCNFMPHFFNDMSRADAEKWARNFCRDYGEQDACNTYFSDENNRIQLVNATIEYYEGNLGYTADQKKTMSELQEIRATKCLSIAEECYVSNGFKFTLTSAERDQMRLTTEDCWHRRPVQLNFAKKTCYEPLAALNPFQKLES</sequence>
<evidence type="ECO:0000313" key="3">
    <source>
        <dbReference type="EMBL" id="CAG9088438.1"/>
    </source>
</evidence>
<dbReference type="Proteomes" id="UP000659654">
    <property type="component" value="Unassembled WGS sequence"/>
</dbReference>
<gene>
    <name evidence="2" type="ORF">BXYJ_LOCUS2459</name>
</gene>
<dbReference type="OrthoDB" id="10450916at2759"/>
<feature type="signal peptide" evidence="1">
    <location>
        <begin position="1"/>
        <end position="18"/>
    </location>
</feature>
<keyword evidence="1" id="KW-0732">Signal</keyword>
<dbReference type="EMBL" id="CAJFDI010000001">
    <property type="protein sequence ID" value="CAD5211499.1"/>
    <property type="molecule type" value="Genomic_DNA"/>
</dbReference>
<evidence type="ECO:0000313" key="4">
    <source>
        <dbReference type="Proteomes" id="UP000095284"/>
    </source>
</evidence>
<protein>
    <submittedName>
        <fullName evidence="2">(pine wood nematode) hypothetical protein</fullName>
    </submittedName>
</protein>
<accession>A0A1I7S0U0</accession>